<feature type="domain" description="HTH merR-type" evidence="6">
    <location>
        <begin position="18"/>
        <end position="86"/>
    </location>
</feature>
<comment type="caution">
    <text evidence="7">The sequence shown here is derived from an EMBL/GenBank/DDBJ whole genome shotgun (WGS) entry which is preliminary data.</text>
</comment>
<keyword evidence="2" id="KW-0805">Transcription regulation</keyword>
<dbReference type="Gene3D" id="1.10.1660.10">
    <property type="match status" value="1"/>
</dbReference>
<organism evidence="7 8">
    <name type="scientific">Actinomadura fibrosa</name>
    <dbReference type="NCBI Taxonomy" id="111802"/>
    <lineage>
        <taxon>Bacteria</taxon>
        <taxon>Bacillati</taxon>
        <taxon>Actinomycetota</taxon>
        <taxon>Actinomycetes</taxon>
        <taxon>Streptosporangiales</taxon>
        <taxon>Thermomonosporaceae</taxon>
        <taxon>Actinomadura</taxon>
    </lineage>
</organism>
<keyword evidence="1" id="KW-0678">Repressor</keyword>
<dbReference type="Proteomes" id="UP001597063">
    <property type="component" value="Unassembled WGS sequence"/>
</dbReference>
<reference evidence="8" key="1">
    <citation type="journal article" date="2019" name="Int. J. Syst. Evol. Microbiol.">
        <title>The Global Catalogue of Microorganisms (GCM) 10K type strain sequencing project: providing services to taxonomists for standard genome sequencing and annotation.</title>
        <authorList>
            <consortium name="The Broad Institute Genomics Platform"/>
            <consortium name="The Broad Institute Genome Sequencing Center for Infectious Disease"/>
            <person name="Wu L."/>
            <person name="Ma J."/>
        </authorList>
    </citation>
    <scope>NUCLEOTIDE SEQUENCE [LARGE SCALE GENOMIC DNA]</scope>
    <source>
        <strain evidence="8">JCM 9371</strain>
    </source>
</reference>
<keyword evidence="3" id="KW-0238">DNA-binding</keyword>
<protein>
    <submittedName>
        <fullName evidence="7">MerR family transcriptional regulator</fullName>
    </submittedName>
</protein>
<dbReference type="SUPFAM" id="SSF46955">
    <property type="entry name" value="Putative DNA-binding domain"/>
    <property type="match status" value="1"/>
</dbReference>
<evidence type="ECO:0000256" key="4">
    <source>
        <dbReference type="ARBA" id="ARBA00023163"/>
    </source>
</evidence>
<dbReference type="RefSeq" id="WP_131756800.1">
    <property type="nucleotide sequence ID" value="NZ_CAACUY010000022.1"/>
</dbReference>
<dbReference type="EMBL" id="JBHTGP010000013">
    <property type="protein sequence ID" value="MFD0687654.1"/>
    <property type="molecule type" value="Genomic_DNA"/>
</dbReference>
<feature type="compositionally biased region" description="Pro residues" evidence="5">
    <location>
        <begin position="108"/>
        <end position="123"/>
    </location>
</feature>
<dbReference type="InterPro" id="IPR009061">
    <property type="entry name" value="DNA-bd_dom_put_sf"/>
</dbReference>
<feature type="region of interest" description="Disordered" evidence="5">
    <location>
        <begin position="101"/>
        <end position="123"/>
    </location>
</feature>
<evidence type="ECO:0000256" key="1">
    <source>
        <dbReference type="ARBA" id="ARBA00022491"/>
    </source>
</evidence>
<dbReference type="Pfam" id="PF13411">
    <property type="entry name" value="MerR_1"/>
    <property type="match status" value="1"/>
</dbReference>
<evidence type="ECO:0000259" key="6">
    <source>
        <dbReference type="PROSITE" id="PS50937"/>
    </source>
</evidence>
<sequence length="123" mass="13111">MVGGSSGVPGLDDEHAPLFTVGQVASMLDVQQAFLRRIDAHNVVSPSRSAGGQRRYSRHDIGQVRQVVTMMGEGMTLPSIRRIIELEYELAEVRRQRDDLAERLAALGPPPAGGEAGGPPPGA</sequence>
<dbReference type="PANTHER" id="PTHR30204">
    <property type="entry name" value="REDOX-CYCLING DRUG-SENSING TRANSCRIPTIONAL ACTIVATOR SOXR"/>
    <property type="match status" value="1"/>
</dbReference>
<dbReference type="PROSITE" id="PS50937">
    <property type="entry name" value="HTH_MERR_2"/>
    <property type="match status" value="1"/>
</dbReference>
<accession>A0ABW2XMW8</accession>
<evidence type="ECO:0000256" key="2">
    <source>
        <dbReference type="ARBA" id="ARBA00023015"/>
    </source>
</evidence>
<dbReference type="PANTHER" id="PTHR30204:SF69">
    <property type="entry name" value="MERR-FAMILY TRANSCRIPTIONAL REGULATOR"/>
    <property type="match status" value="1"/>
</dbReference>
<evidence type="ECO:0000313" key="8">
    <source>
        <dbReference type="Proteomes" id="UP001597063"/>
    </source>
</evidence>
<name>A0ABW2XMW8_9ACTN</name>
<evidence type="ECO:0000256" key="5">
    <source>
        <dbReference type="SAM" id="MobiDB-lite"/>
    </source>
</evidence>
<dbReference type="InterPro" id="IPR000551">
    <property type="entry name" value="MerR-type_HTH_dom"/>
</dbReference>
<keyword evidence="8" id="KW-1185">Reference proteome</keyword>
<evidence type="ECO:0000256" key="3">
    <source>
        <dbReference type="ARBA" id="ARBA00023125"/>
    </source>
</evidence>
<gene>
    <name evidence="7" type="ORF">ACFQZM_24380</name>
</gene>
<proteinExistence type="predicted"/>
<dbReference type="SMART" id="SM00422">
    <property type="entry name" value="HTH_MERR"/>
    <property type="match status" value="1"/>
</dbReference>
<evidence type="ECO:0000313" key="7">
    <source>
        <dbReference type="EMBL" id="MFD0687654.1"/>
    </source>
</evidence>
<keyword evidence="4" id="KW-0804">Transcription</keyword>
<dbReference type="InterPro" id="IPR047057">
    <property type="entry name" value="MerR_fam"/>
</dbReference>